<dbReference type="GO" id="GO:0030527">
    <property type="term" value="F:structural constituent of chromatin"/>
    <property type="evidence" value="ECO:0007669"/>
    <property type="project" value="InterPro"/>
</dbReference>
<dbReference type="GO" id="GO:0046982">
    <property type="term" value="F:protein heterodimerization activity"/>
    <property type="evidence" value="ECO:0007669"/>
    <property type="project" value="InterPro"/>
</dbReference>
<feature type="compositionally biased region" description="Polar residues" evidence="2">
    <location>
        <begin position="1"/>
        <end position="12"/>
    </location>
</feature>
<dbReference type="SUPFAM" id="SSF54236">
    <property type="entry name" value="Ubiquitin-like"/>
    <property type="match status" value="1"/>
</dbReference>
<dbReference type="InterPro" id="IPR000164">
    <property type="entry name" value="Histone_H3/CENP-A"/>
</dbReference>
<evidence type="ECO:0000259" key="3">
    <source>
        <dbReference type="Pfam" id="PF00125"/>
    </source>
</evidence>
<dbReference type="CDD" id="cd22911">
    <property type="entry name" value="HFD_H3"/>
    <property type="match status" value="1"/>
</dbReference>
<dbReference type="SUPFAM" id="SSF47113">
    <property type="entry name" value="Histone-fold"/>
    <property type="match status" value="1"/>
</dbReference>
<dbReference type="Gene3D" id="1.10.20.10">
    <property type="entry name" value="Histone, subunit A"/>
    <property type="match status" value="1"/>
</dbReference>
<dbReference type="Proteomes" id="UP000759131">
    <property type="component" value="Unassembled WGS sequence"/>
</dbReference>
<dbReference type="InterPro" id="IPR029071">
    <property type="entry name" value="Ubiquitin-like_domsf"/>
</dbReference>
<comment type="similarity">
    <text evidence="1">Belongs to the histone H3 family.</text>
</comment>
<feature type="region of interest" description="Disordered" evidence="2">
    <location>
        <begin position="1"/>
        <end position="21"/>
    </location>
</feature>
<dbReference type="Gene3D" id="3.10.20.90">
    <property type="entry name" value="Phosphatidylinositol 3-kinase Catalytic Subunit, Chain A, domain 1"/>
    <property type="match status" value="1"/>
</dbReference>
<evidence type="ECO:0000313" key="5">
    <source>
        <dbReference type="Proteomes" id="UP000759131"/>
    </source>
</evidence>
<protein>
    <recommendedName>
        <fullName evidence="3">Core Histone H2A/H2B/H3 domain-containing protein</fullName>
    </recommendedName>
</protein>
<dbReference type="GO" id="GO:0000786">
    <property type="term" value="C:nucleosome"/>
    <property type="evidence" value="ECO:0007669"/>
    <property type="project" value="InterPro"/>
</dbReference>
<keyword evidence="5" id="KW-1185">Reference proteome</keyword>
<dbReference type="Pfam" id="PF00125">
    <property type="entry name" value="Histone"/>
    <property type="match status" value="1"/>
</dbReference>
<dbReference type="PRINTS" id="PR00622">
    <property type="entry name" value="HISTONEH3"/>
</dbReference>
<dbReference type="CDD" id="cd01763">
    <property type="entry name" value="Ubl_SUMO_like"/>
    <property type="match status" value="1"/>
</dbReference>
<sequence>MSNGINAETQTPAPEALASGSSSEAKKRKSYVFYKELSIEVIVQKRDVLLNQWSFLVRPSDPMARLVNKVIKRIDHVMYRTSFTFKNKEIDLTDTALGLEMKAGDEIKVELIDKWTIDLPDLTEIISKVILKPTQEKGTQTDLYCLKNDGQIETLVPMESQASSSKKEEIYKITILVTNSGDDLIEVWEQDIDPNQPMAYLFMQIVNRIDYNKEIIQDFKADLRCQSAALGALQEAAEAYLVGLLEDANLCAIHAKRVTIQPKDLKLAKRIRGDK</sequence>
<reference evidence="4" key="1">
    <citation type="submission" date="2020-11" db="EMBL/GenBank/DDBJ databases">
        <authorList>
            <person name="Tran Van P."/>
        </authorList>
    </citation>
    <scope>NUCLEOTIDE SEQUENCE</scope>
</reference>
<evidence type="ECO:0000256" key="2">
    <source>
        <dbReference type="SAM" id="MobiDB-lite"/>
    </source>
</evidence>
<evidence type="ECO:0000313" key="4">
    <source>
        <dbReference type="EMBL" id="CAD7621645.1"/>
    </source>
</evidence>
<organism evidence="4">
    <name type="scientific">Medioppia subpectinata</name>
    <dbReference type="NCBI Taxonomy" id="1979941"/>
    <lineage>
        <taxon>Eukaryota</taxon>
        <taxon>Metazoa</taxon>
        <taxon>Ecdysozoa</taxon>
        <taxon>Arthropoda</taxon>
        <taxon>Chelicerata</taxon>
        <taxon>Arachnida</taxon>
        <taxon>Acari</taxon>
        <taxon>Acariformes</taxon>
        <taxon>Sarcoptiformes</taxon>
        <taxon>Oribatida</taxon>
        <taxon>Brachypylina</taxon>
        <taxon>Oppioidea</taxon>
        <taxon>Oppiidae</taxon>
        <taxon>Medioppia</taxon>
    </lineage>
</organism>
<feature type="domain" description="Core Histone H2A/H2B/H3" evidence="3">
    <location>
        <begin position="213"/>
        <end position="271"/>
    </location>
</feature>
<dbReference type="OrthoDB" id="4025405at2759"/>
<gene>
    <name evidence="4" type="ORF">OSB1V03_LOCUS2116</name>
</gene>
<dbReference type="InterPro" id="IPR009072">
    <property type="entry name" value="Histone-fold"/>
</dbReference>
<dbReference type="SMART" id="SM00428">
    <property type="entry name" value="H3"/>
    <property type="match status" value="1"/>
</dbReference>
<dbReference type="EMBL" id="CAJPIZ010000696">
    <property type="protein sequence ID" value="CAG2102075.1"/>
    <property type="molecule type" value="Genomic_DNA"/>
</dbReference>
<name>A0A7R9KGU4_9ACAR</name>
<proteinExistence type="inferred from homology"/>
<dbReference type="AlphaFoldDB" id="A0A7R9KGU4"/>
<dbReference type="EMBL" id="OC855271">
    <property type="protein sequence ID" value="CAD7621645.1"/>
    <property type="molecule type" value="Genomic_DNA"/>
</dbReference>
<dbReference type="InterPro" id="IPR007125">
    <property type="entry name" value="H2A/H2B/H3"/>
</dbReference>
<dbReference type="PANTHER" id="PTHR11426">
    <property type="entry name" value="HISTONE H3"/>
    <property type="match status" value="1"/>
</dbReference>
<evidence type="ECO:0000256" key="1">
    <source>
        <dbReference type="ARBA" id="ARBA00010343"/>
    </source>
</evidence>
<feature type="non-terminal residue" evidence="4">
    <location>
        <position position="1"/>
    </location>
</feature>
<dbReference type="GO" id="GO:0003677">
    <property type="term" value="F:DNA binding"/>
    <property type="evidence" value="ECO:0007669"/>
    <property type="project" value="InterPro"/>
</dbReference>
<accession>A0A7R9KGU4</accession>